<comment type="caution">
    <text evidence="1">The sequence shown here is derived from an EMBL/GenBank/DDBJ whole genome shotgun (WGS) entry which is preliminary data.</text>
</comment>
<evidence type="ECO:0000313" key="2">
    <source>
        <dbReference type="Proteomes" id="UP001165060"/>
    </source>
</evidence>
<name>A0ABQ6N8K9_9STRA</name>
<protein>
    <submittedName>
        <fullName evidence="1">Uncharacterized protein</fullName>
    </submittedName>
</protein>
<dbReference type="Proteomes" id="UP001165060">
    <property type="component" value="Unassembled WGS sequence"/>
</dbReference>
<reference evidence="1 2" key="1">
    <citation type="journal article" date="2023" name="Commun. Biol.">
        <title>Genome analysis of Parmales, the sister group of diatoms, reveals the evolutionary specialization of diatoms from phago-mixotrophs to photoautotrophs.</title>
        <authorList>
            <person name="Ban H."/>
            <person name="Sato S."/>
            <person name="Yoshikawa S."/>
            <person name="Yamada K."/>
            <person name="Nakamura Y."/>
            <person name="Ichinomiya M."/>
            <person name="Sato N."/>
            <person name="Blanc-Mathieu R."/>
            <person name="Endo H."/>
            <person name="Kuwata A."/>
            <person name="Ogata H."/>
        </authorList>
    </citation>
    <scope>NUCLEOTIDE SEQUENCE [LARGE SCALE GENOMIC DNA]</scope>
</reference>
<dbReference type="EMBL" id="BRYB01006507">
    <property type="protein sequence ID" value="GMI50546.1"/>
    <property type="molecule type" value="Genomic_DNA"/>
</dbReference>
<organism evidence="1 2">
    <name type="scientific">Tetraparma gracilis</name>
    <dbReference type="NCBI Taxonomy" id="2962635"/>
    <lineage>
        <taxon>Eukaryota</taxon>
        <taxon>Sar</taxon>
        <taxon>Stramenopiles</taxon>
        <taxon>Ochrophyta</taxon>
        <taxon>Bolidophyceae</taxon>
        <taxon>Parmales</taxon>
        <taxon>Triparmaceae</taxon>
        <taxon>Tetraparma</taxon>
    </lineage>
</organism>
<sequence>MSFVNASLFRIKPSHCMHFNSRDKELTAEDARPEGTTTYWTDFVSINMFVLVFLKACILNLFCIKTIVFEEAEPRPTAV</sequence>
<gene>
    <name evidence="1" type="ORF">TeGR_g9325</name>
</gene>
<accession>A0ABQ6N8K9</accession>
<evidence type="ECO:0000313" key="1">
    <source>
        <dbReference type="EMBL" id="GMI50546.1"/>
    </source>
</evidence>
<keyword evidence="2" id="KW-1185">Reference proteome</keyword>
<proteinExistence type="predicted"/>